<keyword evidence="4" id="KW-0560">Oxidoreductase</keyword>
<evidence type="ECO:0000313" key="7">
    <source>
        <dbReference type="EMBL" id="SMF79475.1"/>
    </source>
</evidence>
<dbReference type="PANTHER" id="PTHR43779">
    <property type="entry name" value="DIOXYGENASE RV0097-RELATED"/>
    <property type="match status" value="1"/>
</dbReference>
<evidence type="ECO:0000256" key="4">
    <source>
        <dbReference type="ARBA" id="ARBA00023002"/>
    </source>
</evidence>
<keyword evidence="8" id="KW-1185">Reference proteome</keyword>
<evidence type="ECO:0000256" key="2">
    <source>
        <dbReference type="ARBA" id="ARBA00022723"/>
    </source>
</evidence>
<gene>
    <name evidence="7" type="ORF">SAMN05428998_1407</name>
</gene>
<comment type="similarity">
    <text evidence="1">Belongs to the TfdA dioxygenase family.</text>
</comment>
<reference evidence="7 8" key="1">
    <citation type="submission" date="2017-04" db="EMBL/GenBank/DDBJ databases">
        <authorList>
            <person name="Afonso C.L."/>
            <person name="Miller P.J."/>
            <person name="Scott M.A."/>
            <person name="Spackman E."/>
            <person name="Goraichik I."/>
            <person name="Dimitrov K.M."/>
            <person name="Suarez D.L."/>
            <person name="Swayne D.E."/>
        </authorList>
    </citation>
    <scope>NUCLEOTIDE SEQUENCE [LARGE SCALE GENOMIC DNA]</scope>
    <source>
        <strain evidence="7 8">USBA 355</strain>
    </source>
</reference>
<name>A0A1Y6CNB5_9PROT</name>
<dbReference type="RefSeq" id="WP_089229835.1">
    <property type="nucleotide sequence ID" value="NZ_FWZX01000040.1"/>
</dbReference>
<dbReference type="InterPro" id="IPR051178">
    <property type="entry name" value="TfdA_dioxygenase"/>
</dbReference>
<sequence length="287" mass="31803">MQTVGLHPDFGVEVLHVDLRDVTASRLYPEIRALFEQHSLLLFRGQRLDEPAHRALAELFGPLEDLRDAPDGVPPTRPMVSNAGGGGGLTDDAELRLLDLKSNFFWHTDSSFLPTPAISNILLGCTIPAAGGDTEFVSTRAGWARLPEDLKARARDRIAVHSFAHSRALVDARLAEQPIYTKFRPTCWRMTWRNPRNGAEALFLGAHAAGVRGLMPQEGARLIEELTAAVTGPEAIYSHRWRVGDVLIWDERATLHRGTPWDYREERTLASFVSSARESDGIASARP</sequence>
<protein>
    <submittedName>
        <fullName evidence="7">Alpha-ketoglutarate-dependent 2,4-dichlorophenoxyacetate dioxygenase</fullName>
    </submittedName>
</protein>
<dbReference type="GO" id="GO:0016706">
    <property type="term" value="F:2-oxoglutarate-dependent dioxygenase activity"/>
    <property type="evidence" value="ECO:0007669"/>
    <property type="project" value="UniProtKB-ARBA"/>
</dbReference>
<evidence type="ECO:0000256" key="5">
    <source>
        <dbReference type="ARBA" id="ARBA00023004"/>
    </source>
</evidence>
<dbReference type="InterPro" id="IPR003819">
    <property type="entry name" value="TauD/TfdA-like"/>
</dbReference>
<feature type="domain" description="TauD/TfdA-like" evidence="6">
    <location>
        <begin position="5"/>
        <end position="269"/>
    </location>
</feature>
<dbReference type="GO" id="GO:0046872">
    <property type="term" value="F:metal ion binding"/>
    <property type="evidence" value="ECO:0007669"/>
    <property type="project" value="UniProtKB-KW"/>
</dbReference>
<dbReference type="STRING" id="560819.SAMN05428998_1407"/>
<evidence type="ECO:0000256" key="1">
    <source>
        <dbReference type="ARBA" id="ARBA00005896"/>
    </source>
</evidence>
<evidence type="ECO:0000313" key="8">
    <source>
        <dbReference type="Proteomes" id="UP000192917"/>
    </source>
</evidence>
<dbReference type="PANTHER" id="PTHR43779:SF3">
    <property type="entry name" value="(3R)-3-[(CARBOXYMETHYL)AMINO]FATTY ACID OXYGENASE_DECARBOXYLASE"/>
    <property type="match status" value="1"/>
</dbReference>
<dbReference type="Pfam" id="PF02668">
    <property type="entry name" value="TauD"/>
    <property type="match status" value="1"/>
</dbReference>
<proteinExistence type="inferred from homology"/>
<evidence type="ECO:0000256" key="3">
    <source>
        <dbReference type="ARBA" id="ARBA00022964"/>
    </source>
</evidence>
<dbReference type="AlphaFoldDB" id="A0A1Y6CNB5"/>
<dbReference type="SUPFAM" id="SSF51197">
    <property type="entry name" value="Clavaminate synthase-like"/>
    <property type="match status" value="1"/>
</dbReference>
<accession>A0A1Y6CNB5</accession>
<keyword evidence="5" id="KW-0408">Iron</keyword>
<dbReference type="Proteomes" id="UP000192917">
    <property type="component" value="Unassembled WGS sequence"/>
</dbReference>
<dbReference type="Gene3D" id="3.60.130.10">
    <property type="entry name" value="Clavaminate synthase-like"/>
    <property type="match status" value="1"/>
</dbReference>
<organism evidence="7 8">
    <name type="scientific">Tistlia consotensis USBA 355</name>
    <dbReference type="NCBI Taxonomy" id="560819"/>
    <lineage>
        <taxon>Bacteria</taxon>
        <taxon>Pseudomonadati</taxon>
        <taxon>Pseudomonadota</taxon>
        <taxon>Alphaproteobacteria</taxon>
        <taxon>Rhodospirillales</taxon>
        <taxon>Rhodovibrionaceae</taxon>
        <taxon>Tistlia</taxon>
    </lineage>
</organism>
<evidence type="ECO:0000259" key="6">
    <source>
        <dbReference type="Pfam" id="PF02668"/>
    </source>
</evidence>
<keyword evidence="2" id="KW-0479">Metal-binding</keyword>
<dbReference type="InterPro" id="IPR042098">
    <property type="entry name" value="TauD-like_sf"/>
</dbReference>
<dbReference type="EMBL" id="FWZX01000040">
    <property type="protein sequence ID" value="SMF79475.1"/>
    <property type="molecule type" value="Genomic_DNA"/>
</dbReference>
<keyword evidence="3 7" id="KW-0223">Dioxygenase</keyword>